<feature type="transmembrane region" description="Helical" evidence="1">
    <location>
        <begin position="211"/>
        <end position="232"/>
    </location>
</feature>
<reference evidence="2" key="1">
    <citation type="submission" date="2023-03" db="EMBL/GenBank/DDBJ databases">
        <title>Massive genome expansion in bonnet fungi (Mycena s.s.) driven by repeated elements and novel gene families across ecological guilds.</title>
        <authorList>
            <consortium name="Lawrence Berkeley National Laboratory"/>
            <person name="Harder C.B."/>
            <person name="Miyauchi S."/>
            <person name="Viragh M."/>
            <person name="Kuo A."/>
            <person name="Thoen E."/>
            <person name="Andreopoulos B."/>
            <person name="Lu D."/>
            <person name="Skrede I."/>
            <person name="Drula E."/>
            <person name="Henrissat B."/>
            <person name="Morin E."/>
            <person name="Kohler A."/>
            <person name="Barry K."/>
            <person name="LaButti K."/>
            <person name="Morin E."/>
            <person name="Salamov A."/>
            <person name="Lipzen A."/>
            <person name="Mereny Z."/>
            <person name="Hegedus B."/>
            <person name="Baldrian P."/>
            <person name="Stursova M."/>
            <person name="Weitz H."/>
            <person name="Taylor A."/>
            <person name="Grigoriev I.V."/>
            <person name="Nagy L.G."/>
            <person name="Martin F."/>
            <person name="Kauserud H."/>
        </authorList>
    </citation>
    <scope>NUCLEOTIDE SEQUENCE</scope>
    <source>
        <strain evidence="2">CBHHK182m</strain>
    </source>
</reference>
<evidence type="ECO:0000313" key="3">
    <source>
        <dbReference type="Proteomes" id="UP001215598"/>
    </source>
</evidence>
<feature type="transmembrane region" description="Helical" evidence="1">
    <location>
        <begin position="168"/>
        <end position="191"/>
    </location>
</feature>
<evidence type="ECO:0000313" key="2">
    <source>
        <dbReference type="EMBL" id="KAJ7734653.1"/>
    </source>
</evidence>
<gene>
    <name evidence="2" type="ORF">B0H16DRAFT_1577742</name>
</gene>
<dbReference type="AlphaFoldDB" id="A0AAD7MVZ1"/>
<name>A0AAD7MVZ1_9AGAR</name>
<dbReference type="EMBL" id="JARKIB010000131">
    <property type="protein sequence ID" value="KAJ7734653.1"/>
    <property type="molecule type" value="Genomic_DNA"/>
</dbReference>
<comment type="caution">
    <text evidence="2">The sequence shown here is derived from an EMBL/GenBank/DDBJ whole genome shotgun (WGS) entry which is preliminary data.</text>
</comment>
<proteinExistence type="predicted"/>
<feature type="transmembrane region" description="Helical" evidence="1">
    <location>
        <begin position="12"/>
        <end position="32"/>
    </location>
</feature>
<feature type="transmembrane region" description="Helical" evidence="1">
    <location>
        <begin position="136"/>
        <end position="156"/>
    </location>
</feature>
<keyword evidence="1" id="KW-1133">Transmembrane helix</keyword>
<evidence type="ECO:0000256" key="1">
    <source>
        <dbReference type="SAM" id="Phobius"/>
    </source>
</evidence>
<protein>
    <recommendedName>
        <fullName evidence="4">Transmembrane protein</fullName>
    </recommendedName>
</protein>
<sequence length="279" mass="30727">MHSSRVCTISPFFSFLFLLLVFPRPCILFMAGGQLALELFAHGRAGTPTHPFPLSAVGLTISICRPSLASVASGTVHVRRVRVRAPTAGLSGHRCPAVLFFLTVSLGFSLFFRLPHFLRLPASPSSTAGLTQSRGFIWPPILLAVFFSALGGFYWWSASFFLLASPVAFAPCLFWVLLLFLFSFFSCLDFVALSFSASLIAGMRVPRTTAFFLSFLGRWSFSPFFFFGSASWRLPFAHTDRGGYPSCVSTYICRTSASSSSFLLASPFSYPPFHLHCFP</sequence>
<keyword evidence="3" id="KW-1185">Reference proteome</keyword>
<feature type="transmembrane region" description="Helical" evidence="1">
    <location>
        <begin position="97"/>
        <end position="116"/>
    </location>
</feature>
<organism evidence="2 3">
    <name type="scientific">Mycena metata</name>
    <dbReference type="NCBI Taxonomy" id="1033252"/>
    <lineage>
        <taxon>Eukaryota</taxon>
        <taxon>Fungi</taxon>
        <taxon>Dikarya</taxon>
        <taxon>Basidiomycota</taxon>
        <taxon>Agaricomycotina</taxon>
        <taxon>Agaricomycetes</taxon>
        <taxon>Agaricomycetidae</taxon>
        <taxon>Agaricales</taxon>
        <taxon>Marasmiineae</taxon>
        <taxon>Mycenaceae</taxon>
        <taxon>Mycena</taxon>
    </lineage>
</organism>
<keyword evidence="1" id="KW-0812">Transmembrane</keyword>
<feature type="transmembrane region" description="Helical" evidence="1">
    <location>
        <begin position="52"/>
        <end position="76"/>
    </location>
</feature>
<accession>A0AAD7MVZ1</accession>
<dbReference type="Proteomes" id="UP001215598">
    <property type="component" value="Unassembled WGS sequence"/>
</dbReference>
<keyword evidence="1" id="KW-0472">Membrane</keyword>
<evidence type="ECO:0008006" key="4">
    <source>
        <dbReference type="Google" id="ProtNLM"/>
    </source>
</evidence>